<accession>A0A6J4I1H0</accession>
<feature type="compositionally biased region" description="Low complexity" evidence="1">
    <location>
        <begin position="226"/>
        <end position="242"/>
    </location>
</feature>
<feature type="region of interest" description="Disordered" evidence="1">
    <location>
        <begin position="1"/>
        <end position="310"/>
    </location>
</feature>
<feature type="compositionally biased region" description="Low complexity" evidence="1">
    <location>
        <begin position="71"/>
        <end position="80"/>
    </location>
</feature>
<name>A0A6J4I1H0_9ACTN</name>
<dbReference type="EC" id="4.2.1.51" evidence="2"/>
<feature type="compositionally biased region" description="Basic residues" evidence="1">
    <location>
        <begin position="276"/>
        <end position="287"/>
    </location>
</feature>
<feature type="compositionally biased region" description="Low complexity" evidence="1">
    <location>
        <begin position="263"/>
        <end position="275"/>
    </location>
</feature>
<feature type="compositionally biased region" description="Basic residues" evidence="1">
    <location>
        <begin position="132"/>
        <end position="159"/>
    </location>
</feature>
<organism evidence="2">
    <name type="scientific">uncultured Acidimicrobiales bacterium</name>
    <dbReference type="NCBI Taxonomy" id="310071"/>
    <lineage>
        <taxon>Bacteria</taxon>
        <taxon>Bacillati</taxon>
        <taxon>Actinomycetota</taxon>
        <taxon>Acidimicrobiia</taxon>
        <taxon>Acidimicrobiales</taxon>
        <taxon>environmental samples</taxon>
    </lineage>
</organism>
<proteinExistence type="predicted"/>
<feature type="compositionally biased region" description="Basic residues" evidence="1">
    <location>
        <begin position="213"/>
        <end position="222"/>
    </location>
</feature>
<evidence type="ECO:0000313" key="2">
    <source>
        <dbReference type="EMBL" id="CAA9240022.1"/>
    </source>
</evidence>
<keyword evidence="2" id="KW-0456">Lyase</keyword>
<reference evidence="2" key="1">
    <citation type="submission" date="2020-02" db="EMBL/GenBank/DDBJ databases">
        <authorList>
            <person name="Meier V. D."/>
        </authorList>
    </citation>
    <scope>NUCLEOTIDE SEQUENCE</scope>
    <source>
        <strain evidence="2">AVDCRST_MAG76</strain>
    </source>
</reference>
<feature type="compositionally biased region" description="Basic and acidic residues" evidence="1">
    <location>
        <begin position="165"/>
        <end position="177"/>
    </location>
</feature>
<feature type="non-terminal residue" evidence="2">
    <location>
        <position position="310"/>
    </location>
</feature>
<protein>
    <submittedName>
        <fullName evidence="2">Prephenate dehydratase</fullName>
        <ecNumber evidence="2">4.2.1.51</ecNumber>
    </submittedName>
</protein>
<gene>
    <name evidence="2" type="ORF">AVDCRST_MAG76-1721</name>
</gene>
<evidence type="ECO:0000256" key="1">
    <source>
        <dbReference type="SAM" id="MobiDB-lite"/>
    </source>
</evidence>
<dbReference type="AlphaFoldDB" id="A0A6J4I1H0"/>
<feature type="compositionally biased region" description="Basic residues" evidence="1">
    <location>
        <begin position="178"/>
        <end position="195"/>
    </location>
</feature>
<dbReference type="GO" id="GO:0004664">
    <property type="term" value="F:prephenate dehydratase activity"/>
    <property type="evidence" value="ECO:0007669"/>
    <property type="project" value="UniProtKB-EC"/>
</dbReference>
<sequence>DQHRLPRPAGDVHRGGSPQRGRPGRARAGRPSDLARRPGCRRRPPHRPGLCRGGERDRGHRERDRRRPGVRARAADPARGGAAGPPAPPGPCWPGTRPGRARRVVPRGPCPVPAVLQRPAAWRPGGGGVVHLRCRPHGRRRRVPLPLGRHRHPPRRQAVRPRGAGRLDRGPSRERHPVRARGPGRGRPARAHRARPHLDRALPAPQRPWLTARHPRRVRGPRPRPDQAGEPAPQAGPGPVLLPDRRGRPHRRRGRRRLPAPGPRVTGRGQAPGLLPRRRRGQRRPPSRGHPGVRGGAGVGRRLAPAHPPL</sequence>
<feature type="compositionally biased region" description="Basic and acidic residues" evidence="1">
    <location>
        <begin position="53"/>
        <end position="67"/>
    </location>
</feature>
<dbReference type="EMBL" id="CADCSZ010000104">
    <property type="protein sequence ID" value="CAA9240022.1"/>
    <property type="molecule type" value="Genomic_DNA"/>
</dbReference>
<feature type="non-terminal residue" evidence="2">
    <location>
        <position position="1"/>
    </location>
</feature>
<feature type="compositionally biased region" description="Basic residues" evidence="1">
    <location>
        <begin position="247"/>
        <end position="258"/>
    </location>
</feature>